<name>A0ABP7R017_9ACTN</name>
<protein>
    <submittedName>
        <fullName evidence="1">Uncharacterized protein</fullName>
    </submittedName>
</protein>
<comment type="caution">
    <text evidence="1">The sequence shown here is derived from an EMBL/GenBank/DDBJ whole genome shotgun (WGS) entry which is preliminary data.</text>
</comment>
<sequence length="55" mass="5639">MSELVRERRLITSVPGPKSQQLAAGKSAAVADVCVTLPVFVTRAGGGVLEDVDGS</sequence>
<keyword evidence="2" id="KW-1185">Reference proteome</keyword>
<dbReference type="Gene3D" id="3.90.1150.10">
    <property type="entry name" value="Aspartate Aminotransferase, domain 1"/>
    <property type="match status" value="1"/>
</dbReference>
<proteinExistence type="predicted"/>
<dbReference type="Proteomes" id="UP001500456">
    <property type="component" value="Unassembled WGS sequence"/>
</dbReference>
<gene>
    <name evidence="1" type="ORF">GCM10022232_25730</name>
</gene>
<dbReference type="EMBL" id="BAAAZX010000006">
    <property type="protein sequence ID" value="GAA3990524.1"/>
    <property type="molecule type" value="Genomic_DNA"/>
</dbReference>
<dbReference type="InterPro" id="IPR015422">
    <property type="entry name" value="PyrdxlP-dep_Trfase_small"/>
</dbReference>
<reference evidence="2" key="1">
    <citation type="journal article" date="2019" name="Int. J. Syst. Evol. Microbiol.">
        <title>The Global Catalogue of Microorganisms (GCM) 10K type strain sequencing project: providing services to taxonomists for standard genome sequencing and annotation.</title>
        <authorList>
            <consortium name="The Broad Institute Genomics Platform"/>
            <consortium name="The Broad Institute Genome Sequencing Center for Infectious Disease"/>
            <person name="Wu L."/>
            <person name="Ma J."/>
        </authorList>
    </citation>
    <scope>NUCLEOTIDE SEQUENCE [LARGE SCALE GENOMIC DNA]</scope>
    <source>
        <strain evidence="2">JCM 16924</strain>
    </source>
</reference>
<accession>A0ABP7R017</accession>
<evidence type="ECO:0000313" key="1">
    <source>
        <dbReference type="EMBL" id="GAA3990524.1"/>
    </source>
</evidence>
<organism evidence="1 2">
    <name type="scientific">Streptomyces plumbiresistens</name>
    <dbReference type="NCBI Taxonomy" id="511811"/>
    <lineage>
        <taxon>Bacteria</taxon>
        <taxon>Bacillati</taxon>
        <taxon>Actinomycetota</taxon>
        <taxon>Actinomycetes</taxon>
        <taxon>Kitasatosporales</taxon>
        <taxon>Streptomycetaceae</taxon>
        <taxon>Streptomyces</taxon>
    </lineage>
</organism>
<evidence type="ECO:0000313" key="2">
    <source>
        <dbReference type="Proteomes" id="UP001500456"/>
    </source>
</evidence>